<dbReference type="GO" id="GO:0005576">
    <property type="term" value="C:extracellular region"/>
    <property type="evidence" value="ECO:0007669"/>
    <property type="project" value="UniProtKB-SubCell"/>
</dbReference>
<accession>A0A418T4V8</accession>
<name>A0A418T4V8_9RHOB</name>
<comment type="subcellular location">
    <subcellularLocation>
        <location evidence="1">Secreted</location>
    </subcellularLocation>
</comment>
<evidence type="ECO:0000313" key="7">
    <source>
        <dbReference type="Proteomes" id="UP000284202"/>
    </source>
</evidence>
<dbReference type="InterPro" id="IPR054030">
    <property type="entry name" value="Gp5_Vgr_C"/>
</dbReference>
<gene>
    <name evidence="6" type="primary">tssI</name>
    <name evidence="6" type="ORF">D3P04_04900</name>
</gene>
<evidence type="ECO:0000259" key="4">
    <source>
        <dbReference type="Pfam" id="PF04717"/>
    </source>
</evidence>
<sequence length="746" mass="82669">MNAPFKQTERLGRLATELGEDVLVLLRFDGTDYLNELFEYRVEALATRDDLDLDKLIGTHATVEIEARDKMRPFDGIVTSARWAGVGENGHRYDLTLRPWFWLAGKRRNQRIFHNKTVDQILRELLSDYAGFGFPHLEIRLSNQYPELEYTVQYRESDLDFARRQMERHGISFHFQHEKGSHTLVLTDDELAHQVIGEVPYKRYDGHHQYEFEHFWEWLPERNFTTGAIRQVDYNFKIPAQSMETSQPSDAAYAFGHVESFDYPGDYLSESPGKIVTRMRQRQERGADRRNRAVGDCVSLLSGSRVTLGGDKVPGHGETYLCLSATHSFVSEAYGSGGQDSDGYSYSGSYVLMPDTAPMVPPKRTELSHVYGPQTATVVGEGEIDCDEYGRILVRFHWDLHDAYSMRCRVSQNWAGGGWGGMVIPRIGMEVLVEFLEGDPDKPIVVGNVFNGKNDTPYPLPAHKTKAVWRSKTHKNTGFNELSFEDETGQENIALHAQKDQTLKVLNNRMKRVDKDQIESVGSNKSLDVARNHQEKIGGSMNLSVGGGLGVPLFAALAGLMQQSSAAMKNAANESGDSFVAQFTQALSAASVAAEAASLPANGAFTGAGKNRELAGFEQVQTGTSVGALLSSIMPVSGIKNTIVEKAVSDTIGMARTEQIGLMKNTFVGKVQNTVVGQKQSTRVGETSTTYVGKHMDINVGEDLVITVGKSRLIMTKEGNIVLQGVKIDIEGAKQIRGRAKLIDLN</sequence>
<dbReference type="InterPro" id="IPR050708">
    <property type="entry name" value="T6SS_VgrG/RHS"/>
</dbReference>
<dbReference type="SUPFAM" id="SSF69349">
    <property type="entry name" value="Phage fibre proteins"/>
    <property type="match status" value="2"/>
</dbReference>
<evidence type="ECO:0000313" key="6">
    <source>
        <dbReference type="EMBL" id="RJE88242.1"/>
    </source>
</evidence>
<dbReference type="Pfam" id="PF04717">
    <property type="entry name" value="Phage_base_V"/>
    <property type="match status" value="1"/>
</dbReference>
<dbReference type="Proteomes" id="UP000284202">
    <property type="component" value="Unassembled WGS sequence"/>
</dbReference>
<evidence type="ECO:0000256" key="2">
    <source>
        <dbReference type="ARBA" id="ARBA00005558"/>
    </source>
</evidence>
<dbReference type="AlphaFoldDB" id="A0A418T4V8"/>
<dbReference type="OrthoDB" id="9762420at2"/>
<dbReference type="InterPro" id="IPR017847">
    <property type="entry name" value="T6SS_RhsGE_Vgr_subset"/>
</dbReference>
<dbReference type="Gene3D" id="3.55.50.10">
    <property type="entry name" value="Baseplate protein-like domains"/>
    <property type="match status" value="1"/>
</dbReference>
<comment type="similarity">
    <text evidence="2">Belongs to the VgrG protein family.</text>
</comment>
<comment type="caution">
    <text evidence="6">The sequence shown here is derived from an EMBL/GenBank/DDBJ whole genome shotgun (WGS) entry which is preliminary data.</text>
</comment>
<dbReference type="Gene3D" id="2.40.50.230">
    <property type="entry name" value="Gp5 N-terminal domain"/>
    <property type="match status" value="1"/>
</dbReference>
<organism evidence="6 7">
    <name type="scientific">Paracoccus onubensis</name>
    <dbReference type="NCBI Taxonomy" id="1675788"/>
    <lineage>
        <taxon>Bacteria</taxon>
        <taxon>Pseudomonadati</taxon>
        <taxon>Pseudomonadota</taxon>
        <taxon>Alphaproteobacteria</taxon>
        <taxon>Rhodobacterales</taxon>
        <taxon>Paracoccaceae</taxon>
        <taxon>Paracoccus</taxon>
    </lineage>
</organism>
<dbReference type="SUPFAM" id="SSF69255">
    <property type="entry name" value="gp5 N-terminal domain-like"/>
    <property type="match status" value="1"/>
</dbReference>
<dbReference type="Gene3D" id="4.10.220.110">
    <property type="match status" value="1"/>
</dbReference>
<dbReference type="Pfam" id="PF05954">
    <property type="entry name" value="Phage_GPD"/>
    <property type="match status" value="1"/>
</dbReference>
<dbReference type="InterPro" id="IPR037026">
    <property type="entry name" value="Vgr_OB-fold_dom_sf"/>
</dbReference>
<dbReference type="RefSeq" id="WP_119746476.1">
    <property type="nucleotide sequence ID" value="NZ_QZCG01000002.1"/>
</dbReference>
<evidence type="ECO:0000259" key="5">
    <source>
        <dbReference type="Pfam" id="PF22178"/>
    </source>
</evidence>
<dbReference type="InterPro" id="IPR006531">
    <property type="entry name" value="Gp5/Vgr_OB"/>
</dbReference>
<evidence type="ECO:0000256" key="1">
    <source>
        <dbReference type="ARBA" id="ARBA00004613"/>
    </source>
</evidence>
<keyword evidence="3" id="KW-0964">Secreted</keyword>
<dbReference type="NCBIfam" id="TIGR03361">
    <property type="entry name" value="VI_Rhs_Vgr"/>
    <property type="match status" value="1"/>
</dbReference>
<feature type="domain" description="Gp5/Type VI secretion system Vgr protein OB-fold" evidence="4">
    <location>
        <begin position="385"/>
        <end position="450"/>
    </location>
</feature>
<feature type="domain" description="Gp5/Type VI secretion system Vgr C-terminal trimerisation" evidence="5">
    <location>
        <begin position="468"/>
        <end position="547"/>
    </location>
</feature>
<dbReference type="InterPro" id="IPR006533">
    <property type="entry name" value="T6SS_Vgr_RhsGE"/>
</dbReference>
<proteinExistence type="inferred from homology"/>
<dbReference type="EMBL" id="QZCG01000002">
    <property type="protein sequence ID" value="RJE88242.1"/>
    <property type="molecule type" value="Genomic_DNA"/>
</dbReference>
<evidence type="ECO:0000256" key="3">
    <source>
        <dbReference type="ARBA" id="ARBA00022525"/>
    </source>
</evidence>
<dbReference type="SUPFAM" id="SSF69279">
    <property type="entry name" value="Phage tail proteins"/>
    <property type="match status" value="2"/>
</dbReference>
<dbReference type="Gene3D" id="2.30.110.50">
    <property type="match status" value="1"/>
</dbReference>
<protein>
    <submittedName>
        <fullName evidence="6">Type VI secretion system tip protein VgrG</fullName>
    </submittedName>
</protein>
<dbReference type="PANTHER" id="PTHR32305:SF15">
    <property type="entry name" value="PROTEIN RHSA-RELATED"/>
    <property type="match status" value="1"/>
</dbReference>
<dbReference type="PANTHER" id="PTHR32305">
    <property type="match status" value="1"/>
</dbReference>
<keyword evidence="7" id="KW-1185">Reference proteome</keyword>
<dbReference type="Pfam" id="PF22178">
    <property type="entry name" value="Gp5_trimer_C"/>
    <property type="match status" value="1"/>
</dbReference>
<dbReference type="NCBIfam" id="TIGR01646">
    <property type="entry name" value="vgr_GE"/>
    <property type="match status" value="1"/>
</dbReference>
<reference evidence="7" key="1">
    <citation type="submission" date="2018-09" db="EMBL/GenBank/DDBJ databases">
        <title>Acidovorax cavernicola nov. sp. isolated from Gruta de las Maravillas (Aracena, Spain).</title>
        <authorList>
            <person name="Jurado V."/>
            <person name="Gutierrez-Patricio S."/>
            <person name="Gonzalez-Pimentel J.L."/>
            <person name="Miller A.Z."/>
            <person name="Laiz L."/>
            <person name="Saiz-Jimenez C."/>
        </authorList>
    </citation>
    <scope>NUCLEOTIDE SEQUENCE [LARGE SCALE GENOMIC DNA]</scope>
    <source>
        <strain evidence="7">1011MAR3C25</strain>
    </source>
</reference>